<accession>R4TLV2</accession>
<gene>
    <name evidence="1" type="primary">46</name>
    <name evidence="1" type="ORF">HRTV4_46</name>
</gene>
<evidence type="ECO:0000313" key="1">
    <source>
        <dbReference type="EMBL" id="AGM11138.1"/>
    </source>
</evidence>
<dbReference type="Proteomes" id="UP000202022">
    <property type="component" value="Segment"/>
</dbReference>
<dbReference type="KEGG" id="vg:16194420"/>
<protein>
    <submittedName>
        <fullName evidence="1">Uncharacterized protein</fullName>
    </submittedName>
</protein>
<reference evidence="1 2" key="1">
    <citation type="submission" date="2012-12" db="EMBL/GenBank/DDBJ databases">
        <authorList>
            <person name="Sencilo A."/>
            <person name="Jacobs-Sera D."/>
            <person name="Russell D.A."/>
            <person name="Ko C."/>
            <person name="Atanasova N."/>
            <person name="Osterlund E."/>
            <person name="Oksanen H.M."/>
            <person name="Bamford D.H."/>
            <person name="Hatfull G.F."/>
            <person name="Roine E."/>
            <person name="Hendrix R.W."/>
        </authorList>
    </citation>
    <scope>NUCLEOTIDE SEQUENCE [LARGE SCALE GENOMIC DNA]</scope>
</reference>
<evidence type="ECO:0000313" key="2">
    <source>
        <dbReference type="Proteomes" id="UP000202022"/>
    </source>
</evidence>
<sequence>MSVEPPGTPPKLVARNAIENNEAASLTFTRAEFERFDQHFKRRLAGAADTDEISGRSTMLEIRSYFVVQRSLAEYEP</sequence>
<proteinExistence type="predicted"/>
<dbReference type="GeneID" id="16194420"/>
<dbReference type="RefSeq" id="YP_008059535.1">
    <property type="nucleotide sequence ID" value="NC_021329.1"/>
</dbReference>
<dbReference type="EMBL" id="KC292023">
    <property type="protein sequence ID" value="AGM11138.1"/>
    <property type="molecule type" value="Genomic_DNA"/>
</dbReference>
<organism evidence="1 2">
    <name type="scientific">Halorubrum tailed virus 4</name>
    <dbReference type="NCBI Taxonomy" id="1273752"/>
    <lineage>
        <taxon>Viruses</taxon>
        <taxon>Duplodnaviria</taxon>
        <taxon>Heunggongvirae</taxon>
        <taxon>Uroviricota</taxon>
        <taxon>Caudoviricetes</taxon>
        <taxon>Kirjokansivirales</taxon>
        <taxon>Haloferuviridae</taxon>
        <taxon>Saldibavirus</taxon>
        <taxon>Saldibavirus natrii</taxon>
        <taxon>Saldibavirus HRTV4</taxon>
    </lineage>
</organism>
<keyword evidence="2" id="KW-1185">Reference proteome</keyword>
<name>R4TLV2_9CAUD</name>